<feature type="domain" description="Protein kinase" evidence="12">
    <location>
        <begin position="114"/>
        <end position="362"/>
    </location>
</feature>
<dbReference type="InterPro" id="IPR011009">
    <property type="entry name" value="Kinase-like_dom_sf"/>
</dbReference>
<dbReference type="PROSITE" id="PS00107">
    <property type="entry name" value="PROTEIN_KINASE_ATP"/>
    <property type="match status" value="1"/>
</dbReference>
<gene>
    <name evidence="13" type="ORF">WA026_018178</name>
</gene>
<feature type="compositionally biased region" description="Basic and acidic residues" evidence="11">
    <location>
        <begin position="37"/>
        <end position="50"/>
    </location>
</feature>
<evidence type="ECO:0000256" key="1">
    <source>
        <dbReference type="ARBA" id="ARBA00012513"/>
    </source>
</evidence>
<keyword evidence="5" id="KW-0418">Kinase</keyword>
<dbReference type="GO" id="GO:0005524">
    <property type="term" value="F:ATP binding"/>
    <property type="evidence" value="ECO:0007669"/>
    <property type="project" value="UniProtKB-UniRule"/>
</dbReference>
<evidence type="ECO:0000256" key="10">
    <source>
        <dbReference type="RuleBase" id="RU000304"/>
    </source>
</evidence>
<keyword evidence="6 9" id="KW-0067">ATP-binding</keyword>
<evidence type="ECO:0000256" key="6">
    <source>
        <dbReference type="ARBA" id="ARBA00022840"/>
    </source>
</evidence>
<evidence type="ECO:0000313" key="13">
    <source>
        <dbReference type="EMBL" id="KAK9881988.1"/>
    </source>
</evidence>
<evidence type="ECO:0000256" key="4">
    <source>
        <dbReference type="ARBA" id="ARBA00022741"/>
    </source>
</evidence>
<evidence type="ECO:0000313" key="14">
    <source>
        <dbReference type="Proteomes" id="UP001431783"/>
    </source>
</evidence>
<name>A0AAW1UN96_9CUCU</name>
<evidence type="ECO:0000256" key="9">
    <source>
        <dbReference type="PROSITE-ProRule" id="PRU10141"/>
    </source>
</evidence>
<dbReference type="InterPro" id="IPR017441">
    <property type="entry name" value="Protein_kinase_ATP_BS"/>
</dbReference>
<organism evidence="13 14">
    <name type="scientific">Henosepilachna vigintioctopunctata</name>
    <dbReference type="NCBI Taxonomy" id="420089"/>
    <lineage>
        <taxon>Eukaryota</taxon>
        <taxon>Metazoa</taxon>
        <taxon>Ecdysozoa</taxon>
        <taxon>Arthropoda</taxon>
        <taxon>Hexapoda</taxon>
        <taxon>Insecta</taxon>
        <taxon>Pterygota</taxon>
        <taxon>Neoptera</taxon>
        <taxon>Endopterygota</taxon>
        <taxon>Coleoptera</taxon>
        <taxon>Polyphaga</taxon>
        <taxon>Cucujiformia</taxon>
        <taxon>Coccinelloidea</taxon>
        <taxon>Coccinellidae</taxon>
        <taxon>Epilachninae</taxon>
        <taxon>Epilachnini</taxon>
        <taxon>Henosepilachna</taxon>
    </lineage>
</organism>
<dbReference type="SMART" id="SM00220">
    <property type="entry name" value="S_TKc"/>
    <property type="match status" value="1"/>
</dbReference>
<dbReference type="PROSITE" id="PS00108">
    <property type="entry name" value="PROTEIN_KINASE_ST"/>
    <property type="match status" value="1"/>
</dbReference>
<comment type="catalytic activity">
    <reaction evidence="7">
        <text>L-threonyl-[protein] + ATP = O-phospho-L-threonyl-[protein] + ADP + H(+)</text>
        <dbReference type="Rhea" id="RHEA:46608"/>
        <dbReference type="Rhea" id="RHEA-COMP:11060"/>
        <dbReference type="Rhea" id="RHEA-COMP:11605"/>
        <dbReference type="ChEBI" id="CHEBI:15378"/>
        <dbReference type="ChEBI" id="CHEBI:30013"/>
        <dbReference type="ChEBI" id="CHEBI:30616"/>
        <dbReference type="ChEBI" id="CHEBI:61977"/>
        <dbReference type="ChEBI" id="CHEBI:456216"/>
        <dbReference type="EC" id="2.7.11.1"/>
    </reaction>
</comment>
<evidence type="ECO:0000256" key="11">
    <source>
        <dbReference type="SAM" id="MobiDB-lite"/>
    </source>
</evidence>
<feature type="region of interest" description="Disordered" evidence="11">
    <location>
        <begin position="34"/>
        <end position="62"/>
    </location>
</feature>
<sequence length="362" mass="41127">MAVTMKSVTLSLAKAVSPRTPKFSLQSQIEQYVELPSTEKNERGENDSSIHKSKSRKRLDYLEPLPTNSKSIHLEVENVNKTPTHNKIKGNIQNLLINTPVKKYLVKNGLSSKKTSAAVLGKGSFGTVVKGLYKNTLVAVKVVKLKNFSTTISDINAKDLSHKNVVNILEINMKPEEKHAVIIMEYKEGTKQLQTLLETNIELDRKTKSRFIWDICSGLQYCHDHGILHLDIKPKNILVIENNQCKICDFGNSCAINDIGNYEFQGTAAYAAPELLKGMMPTTKCDIYSLGITIWQIEYRESPYSEWHTTESLIYNVVKHHIRPKHREANDIITELFKRCWDKNSACRPDFPEILQMLGDVR</sequence>
<dbReference type="EMBL" id="JARQZJ010000071">
    <property type="protein sequence ID" value="KAK9881988.1"/>
    <property type="molecule type" value="Genomic_DNA"/>
</dbReference>
<keyword evidence="3" id="KW-0808">Transferase</keyword>
<dbReference type="PANTHER" id="PTHR44329">
    <property type="entry name" value="SERINE/THREONINE-PROTEIN KINASE TNNI3K-RELATED"/>
    <property type="match status" value="1"/>
</dbReference>
<evidence type="ECO:0000256" key="8">
    <source>
        <dbReference type="ARBA" id="ARBA00048679"/>
    </source>
</evidence>
<dbReference type="EC" id="2.7.11.1" evidence="1"/>
<protein>
    <recommendedName>
        <fullName evidence="1">non-specific serine/threonine protein kinase</fullName>
        <ecNumber evidence="1">2.7.11.1</ecNumber>
    </recommendedName>
</protein>
<proteinExistence type="inferred from homology"/>
<evidence type="ECO:0000256" key="3">
    <source>
        <dbReference type="ARBA" id="ARBA00022679"/>
    </source>
</evidence>
<dbReference type="PROSITE" id="PS50011">
    <property type="entry name" value="PROTEIN_KINASE_DOM"/>
    <property type="match status" value="1"/>
</dbReference>
<evidence type="ECO:0000256" key="5">
    <source>
        <dbReference type="ARBA" id="ARBA00022777"/>
    </source>
</evidence>
<dbReference type="AlphaFoldDB" id="A0AAW1UN96"/>
<dbReference type="PANTHER" id="PTHR44329:SF285">
    <property type="entry name" value="V-MOS MOLONEY MURINE SARCOMA VIRAL ONCO HOMOLOG"/>
    <property type="match status" value="1"/>
</dbReference>
<keyword evidence="4 9" id="KW-0547">Nucleotide-binding</keyword>
<comment type="caution">
    <text evidence="13">The sequence shown here is derived from an EMBL/GenBank/DDBJ whole genome shotgun (WGS) entry which is preliminary data.</text>
</comment>
<keyword evidence="14" id="KW-1185">Reference proteome</keyword>
<reference evidence="13 14" key="1">
    <citation type="submission" date="2023-03" db="EMBL/GenBank/DDBJ databases">
        <title>Genome insight into feeding habits of ladybird beetles.</title>
        <authorList>
            <person name="Li H.-S."/>
            <person name="Huang Y.-H."/>
            <person name="Pang H."/>
        </authorList>
    </citation>
    <scope>NUCLEOTIDE SEQUENCE [LARGE SCALE GENOMIC DNA]</scope>
    <source>
        <strain evidence="13">SYSU_2023b</strain>
        <tissue evidence="13">Whole body</tissue>
    </source>
</reference>
<dbReference type="Gene3D" id="1.10.510.10">
    <property type="entry name" value="Transferase(Phosphotransferase) domain 1"/>
    <property type="match status" value="1"/>
</dbReference>
<dbReference type="GO" id="GO:0004674">
    <property type="term" value="F:protein serine/threonine kinase activity"/>
    <property type="evidence" value="ECO:0007669"/>
    <property type="project" value="UniProtKB-KW"/>
</dbReference>
<accession>A0AAW1UN96</accession>
<evidence type="ECO:0000256" key="7">
    <source>
        <dbReference type="ARBA" id="ARBA00047899"/>
    </source>
</evidence>
<feature type="binding site" evidence="9">
    <location>
        <position position="141"/>
    </location>
    <ligand>
        <name>ATP</name>
        <dbReference type="ChEBI" id="CHEBI:30616"/>
    </ligand>
</feature>
<dbReference type="InterPro" id="IPR008271">
    <property type="entry name" value="Ser/Thr_kinase_AS"/>
</dbReference>
<dbReference type="Pfam" id="PF00069">
    <property type="entry name" value="Pkinase"/>
    <property type="match status" value="1"/>
</dbReference>
<dbReference type="SUPFAM" id="SSF56112">
    <property type="entry name" value="Protein kinase-like (PK-like)"/>
    <property type="match status" value="1"/>
</dbReference>
<dbReference type="InterPro" id="IPR051681">
    <property type="entry name" value="Ser/Thr_Kinases-Pseudokinases"/>
</dbReference>
<keyword evidence="2 10" id="KW-0723">Serine/threonine-protein kinase</keyword>
<comment type="catalytic activity">
    <reaction evidence="8">
        <text>L-seryl-[protein] + ATP = O-phospho-L-seryl-[protein] + ADP + H(+)</text>
        <dbReference type="Rhea" id="RHEA:17989"/>
        <dbReference type="Rhea" id="RHEA-COMP:9863"/>
        <dbReference type="Rhea" id="RHEA-COMP:11604"/>
        <dbReference type="ChEBI" id="CHEBI:15378"/>
        <dbReference type="ChEBI" id="CHEBI:29999"/>
        <dbReference type="ChEBI" id="CHEBI:30616"/>
        <dbReference type="ChEBI" id="CHEBI:83421"/>
        <dbReference type="ChEBI" id="CHEBI:456216"/>
        <dbReference type="EC" id="2.7.11.1"/>
    </reaction>
</comment>
<dbReference type="Gene3D" id="3.30.200.20">
    <property type="entry name" value="Phosphorylase Kinase, domain 1"/>
    <property type="match status" value="1"/>
</dbReference>
<dbReference type="InterPro" id="IPR000719">
    <property type="entry name" value="Prot_kinase_dom"/>
</dbReference>
<evidence type="ECO:0000259" key="12">
    <source>
        <dbReference type="PROSITE" id="PS50011"/>
    </source>
</evidence>
<dbReference type="Proteomes" id="UP001431783">
    <property type="component" value="Unassembled WGS sequence"/>
</dbReference>
<evidence type="ECO:0000256" key="2">
    <source>
        <dbReference type="ARBA" id="ARBA00022527"/>
    </source>
</evidence>
<comment type="similarity">
    <text evidence="10">Belongs to the protein kinase superfamily.</text>
</comment>